<dbReference type="GO" id="GO:0030866">
    <property type="term" value="P:cortical actin cytoskeleton organization"/>
    <property type="evidence" value="ECO:0007669"/>
    <property type="project" value="TreeGrafter"/>
</dbReference>
<dbReference type="Proteomes" id="UP000639338">
    <property type="component" value="Unassembled WGS sequence"/>
</dbReference>
<dbReference type="PANTHER" id="PTHR45920:SF7">
    <property type="entry name" value="FORMIN-G"/>
    <property type="match status" value="1"/>
</dbReference>
<reference evidence="5 6" key="1">
    <citation type="submission" date="2020-08" db="EMBL/GenBank/DDBJ databases">
        <title>Aphidius gifuensis genome sequencing and assembly.</title>
        <authorList>
            <person name="Du Z."/>
        </authorList>
    </citation>
    <scope>NUCLEOTIDE SEQUENCE [LARGE SCALE GENOMIC DNA]</scope>
    <source>
        <strain evidence="5">YNYX2018</strain>
        <tissue evidence="5">Adults</tissue>
    </source>
</reference>
<keyword evidence="2" id="KW-0175">Coiled coil</keyword>
<sequence length="1247" mass="139646">MPRKYSRDNVDEEQRKNSNTKNSPAYNFNSDSQFLTDDTDEMGNLQSDGKKKVKNKNNQITGSIQNQQPDRNNYEKIYTPGKRQAPPPPQPKFKFTPQTPVTLNKSVKNIKQDVKNNRDMQVDVTSGLTFPSSENKLCEYIDDLKKNNELSLKIDNNILTNKNSLNSPSYGSSSDSVFTDAEDNGIIETIIIEKQQSPITPSRILENENSPFVTPMLLKTPGYCSCNTKKCRKGHFTLTGQRNIELTSTPSKLDYTPQRRHSSSIHKNLFDNKVLRRFASLTLDNSTEESIGHSTSPKTISTLSQNFKGQHLLNLLSSGIPENVKNQLTYADLVNFTTAFYAHLNSIGVVQPVDKKLVKDSTFSTDELYCWTCPTSQNIKNENHSNEEKIYTNEKIQKLEIEVERLRKLVDKLEKSNKEKEAMLVTKLSRASSPILFNDKNSLDIFDRNISMELEKLNKETETDLLPNKLSRASSPILFTTQYSTSPLNQDITAESGRFTASLTDVSKMSSREYSSNSSAMQSSFSPIYKSNESIDDSVSRIIQTVERCPIKIDNKDQTTKIARKKLNFNDEKIEINDDTNTNEIVVESVTPNSDIELIVPKIGNVVVSSVETSLTLPKISVTTATPDSSPLPVLTLSKPSPPPPPPMPSLNSPISSPSINSNITMSQSLVNNSSSSIPPPPPLPMMGMTGSSVPPPPPPPLPPVIGMTGSSPSPPPPPPMLGMTGPPPAPPMPGMSGPPPPPPPPMIGVIGASPPPPPPPLMMGQQIPSIPPVPSGPAALPTPPIGGWNNPARAQMRKKPVEPEIPMKPLFWSRILIPNTETIATIPATTPDAPPKLPLWIEIEEEQSVNIKEFIDLFSRQAIERKPTIKREESKKQIQFAKILDINRSKNVGILEKSLRVDFTEVENAIYNLDTSIVSLEALKQIYEVMPSAKEIDDILQHERENPDIPLDRPEMFLKQLSNIKYLNERIACLMCQSEFQDALTTVSGKLTNLRTTCDFLMNSKSLKKVMALILTFGNYMNGGNRVRGQADGFGLEILDKLKDVKSKNPGITLLHFLVKTMLEEESILSSDEILPLPIPEVGDIQAAADIDFDTLSKELDRLEKELKTCEINYKTVVDNCSPESAYIFKEKMNNFIKTAGNEWFNEKEYLQEAKLKFKAVMLFYQYIPKGATIDTADPKDFFGLWINFCRDFKDIWKREQQRMKKEKIKTLRRKTQQILENETTQIKPCGLKSRLLKKLIEKDKR</sequence>
<dbReference type="PROSITE" id="PS51444">
    <property type="entry name" value="FH2"/>
    <property type="match status" value="1"/>
</dbReference>
<feature type="coiled-coil region" evidence="2">
    <location>
        <begin position="1087"/>
        <end position="1121"/>
    </location>
</feature>
<proteinExistence type="inferred from homology"/>
<dbReference type="OrthoDB" id="427644at2759"/>
<dbReference type="SUPFAM" id="SSF101447">
    <property type="entry name" value="Formin homology 2 domain (FH2 domain)"/>
    <property type="match status" value="1"/>
</dbReference>
<feature type="compositionally biased region" description="Basic and acidic residues" evidence="3">
    <location>
        <begin position="1"/>
        <end position="16"/>
    </location>
</feature>
<feature type="compositionally biased region" description="Pro residues" evidence="3">
    <location>
        <begin position="640"/>
        <end position="649"/>
    </location>
</feature>
<organism evidence="5 6">
    <name type="scientific">Aphidius gifuensis</name>
    <name type="common">Parasitoid wasp</name>
    <dbReference type="NCBI Taxonomy" id="684658"/>
    <lineage>
        <taxon>Eukaryota</taxon>
        <taxon>Metazoa</taxon>
        <taxon>Ecdysozoa</taxon>
        <taxon>Arthropoda</taxon>
        <taxon>Hexapoda</taxon>
        <taxon>Insecta</taxon>
        <taxon>Pterygota</taxon>
        <taxon>Neoptera</taxon>
        <taxon>Endopterygota</taxon>
        <taxon>Hymenoptera</taxon>
        <taxon>Apocrita</taxon>
        <taxon>Ichneumonoidea</taxon>
        <taxon>Braconidae</taxon>
        <taxon>Aphidiinae</taxon>
        <taxon>Aphidius</taxon>
    </lineage>
</organism>
<feature type="domain" description="FH2" evidence="4">
    <location>
        <begin position="798"/>
        <end position="1220"/>
    </location>
</feature>
<gene>
    <name evidence="5" type="ORF">HCN44_001335</name>
</gene>
<dbReference type="Gene3D" id="1.20.58.2220">
    <property type="entry name" value="Formin, FH2 domain"/>
    <property type="match status" value="1"/>
</dbReference>
<keyword evidence="6" id="KW-1185">Reference proteome</keyword>
<evidence type="ECO:0000313" key="6">
    <source>
        <dbReference type="Proteomes" id="UP000639338"/>
    </source>
</evidence>
<dbReference type="AlphaFoldDB" id="A0A834XKR5"/>
<dbReference type="PANTHER" id="PTHR45920">
    <property type="entry name" value="FORMIN HOMOLOGY 2 DOMAIN CONTAINING, ISOFORM I"/>
    <property type="match status" value="1"/>
</dbReference>
<accession>A0A834XKR5</accession>
<dbReference type="InterPro" id="IPR042201">
    <property type="entry name" value="FH2_Formin_sf"/>
</dbReference>
<comment type="caution">
    <text evidence="5">The sequence shown here is derived from an EMBL/GenBank/DDBJ whole genome shotgun (WGS) entry which is preliminary data.</text>
</comment>
<feature type="compositionally biased region" description="Polar residues" evidence="3">
    <location>
        <begin position="17"/>
        <end position="36"/>
    </location>
</feature>
<evidence type="ECO:0000256" key="2">
    <source>
        <dbReference type="SAM" id="Coils"/>
    </source>
</evidence>
<evidence type="ECO:0000256" key="1">
    <source>
        <dbReference type="ARBA" id="ARBA00005271"/>
    </source>
</evidence>
<feature type="coiled-coil region" evidence="2">
    <location>
        <begin position="389"/>
        <end position="423"/>
    </location>
</feature>
<feature type="compositionally biased region" description="Low complexity" evidence="3">
    <location>
        <begin position="650"/>
        <end position="677"/>
    </location>
</feature>
<feature type="region of interest" description="Disordered" evidence="3">
    <location>
        <begin position="1"/>
        <end position="98"/>
    </location>
</feature>
<name>A0A834XKR5_APHGI</name>
<evidence type="ECO:0000256" key="3">
    <source>
        <dbReference type="SAM" id="MobiDB-lite"/>
    </source>
</evidence>
<feature type="compositionally biased region" description="Pro residues" evidence="3">
    <location>
        <begin position="694"/>
        <end position="704"/>
    </location>
</feature>
<evidence type="ECO:0000259" key="4">
    <source>
        <dbReference type="PROSITE" id="PS51444"/>
    </source>
</evidence>
<dbReference type="GO" id="GO:0005737">
    <property type="term" value="C:cytoplasm"/>
    <property type="evidence" value="ECO:0007669"/>
    <property type="project" value="TreeGrafter"/>
</dbReference>
<feature type="compositionally biased region" description="Pro residues" evidence="3">
    <location>
        <begin position="713"/>
        <end position="739"/>
    </location>
</feature>
<dbReference type="SMART" id="SM00498">
    <property type="entry name" value="FH2"/>
    <property type="match status" value="1"/>
</dbReference>
<feature type="compositionally biased region" description="Polar residues" evidence="3">
    <location>
        <begin position="56"/>
        <end position="71"/>
    </location>
</feature>
<protein>
    <recommendedName>
        <fullName evidence="4">FH2 domain-containing protein</fullName>
    </recommendedName>
</protein>
<dbReference type="GO" id="GO:0051015">
    <property type="term" value="F:actin filament binding"/>
    <property type="evidence" value="ECO:0007669"/>
    <property type="project" value="TreeGrafter"/>
</dbReference>
<dbReference type="Pfam" id="PF02181">
    <property type="entry name" value="FH2"/>
    <property type="match status" value="1"/>
</dbReference>
<dbReference type="InterPro" id="IPR015425">
    <property type="entry name" value="FH2_Formin"/>
</dbReference>
<dbReference type="EMBL" id="JACMRX010000018">
    <property type="protein sequence ID" value="KAF7987145.1"/>
    <property type="molecule type" value="Genomic_DNA"/>
</dbReference>
<feature type="region of interest" description="Disordered" evidence="3">
    <location>
        <begin position="623"/>
        <end position="739"/>
    </location>
</feature>
<dbReference type="PRINTS" id="PR01217">
    <property type="entry name" value="PRICHEXTENSN"/>
</dbReference>
<feature type="compositionally biased region" description="Low complexity" evidence="3">
    <location>
        <begin position="629"/>
        <end position="639"/>
    </location>
</feature>
<comment type="similarity">
    <text evidence="1">Belongs to the formin homology family. Cappuccino subfamily.</text>
</comment>
<evidence type="ECO:0000313" key="5">
    <source>
        <dbReference type="EMBL" id="KAF7987145.1"/>
    </source>
</evidence>
<dbReference type="GO" id="GO:0005856">
    <property type="term" value="C:cytoskeleton"/>
    <property type="evidence" value="ECO:0007669"/>
    <property type="project" value="TreeGrafter"/>
</dbReference>